<dbReference type="InterPro" id="IPR051678">
    <property type="entry name" value="AGP_Transferase"/>
</dbReference>
<dbReference type="Proteomes" id="UP000756346">
    <property type="component" value="Unassembled WGS sequence"/>
</dbReference>
<comment type="caution">
    <text evidence="2">The sequence shown here is derived from an EMBL/GenBank/DDBJ whole genome shotgun (WGS) entry which is preliminary data.</text>
</comment>
<dbReference type="AlphaFoldDB" id="A0A9P8YA90"/>
<dbReference type="SUPFAM" id="SSF118310">
    <property type="entry name" value="AN1-like Zinc finger"/>
    <property type="match status" value="1"/>
</dbReference>
<dbReference type="SUPFAM" id="SSF56112">
    <property type="entry name" value="Protein kinase-like (PK-like)"/>
    <property type="match status" value="1"/>
</dbReference>
<dbReference type="InterPro" id="IPR002575">
    <property type="entry name" value="Aminoglycoside_PTrfase"/>
</dbReference>
<dbReference type="GeneID" id="70183602"/>
<dbReference type="OrthoDB" id="5327538at2759"/>
<protein>
    <recommendedName>
        <fullName evidence="1">Aminoglycoside phosphotransferase domain-containing protein</fullName>
    </recommendedName>
</protein>
<dbReference type="Pfam" id="PF01636">
    <property type="entry name" value="APH"/>
    <property type="match status" value="1"/>
</dbReference>
<sequence>MQTFSDIPRYYTCAIPSCTQPAIRCRRCAVCKKHRCARHEARRYHYCPSDGEISDEDWNKRIADEVADILAKLNIPALLDLAQSLNDNKLCVFEPGQYSPPSASIMGGTNYHAWLIFEDGERWLLRTPRVGLDLVPPDVFEYIVTSEYATLKFLETTSIPAPRAFSFGLSSDPANKLGIDYLLIQALPGRPYKRGDATLGQSNHVLEQIADMMIKLSQLPFSAAGSLITSSEGNTKIGPVSSNRFIHLYPSGPHNSPTDYFADTARQYLDLIADGQLHERCPVEAYLFYSLLLSRSEELSPKAGAATDMDALHSRFFLKHVDDKDDHLLVDDDHNITGIIDWQSARIVPAIEAFGPSILTSDLDRLVSGKGGLTQDDRKLADALRSRGHEGLAQCVEVGDLVRTFMFGPDADSSPAQARAFLGNMLPRLGIHAKVDQWIQEQQELFKKTEKGRKVLSKIQELLDLQKE</sequence>
<dbReference type="InterPro" id="IPR011009">
    <property type="entry name" value="Kinase-like_dom_sf"/>
</dbReference>
<dbReference type="EMBL" id="JAGTJQ010000005">
    <property type="protein sequence ID" value="KAH7031530.1"/>
    <property type="molecule type" value="Genomic_DNA"/>
</dbReference>
<keyword evidence="3" id="KW-1185">Reference proteome</keyword>
<dbReference type="PANTHER" id="PTHR21310">
    <property type="entry name" value="AMINOGLYCOSIDE PHOSPHOTRANSFERASE-RELATED-RELATED"/>
    <property type="match status" value="1"/>
</dbReference>
<dbReference type="InterPro" id="IPR035896">
    <property type="entry name" value="AN1-like_Znf"/>
</dbReference>
<reference evidence="2" key="1">
    <citation type="journal article" date="2021" name="Nat. Commun.">
        <title>Genetic determinants of endophytism in the Arabidopsis root mycobiome.</title>
        <authorList>
            <person name="Mesny F."/>
            <person name="Miyauchi S."/>
            <person name="Thiergart T."/>
            <person name="Pickel B."/>
            <person name="Atanasova L."/>
            <person name="Karlsson M."/>
            <person name="Huettel B."/>
            <person name="Barry K.W."/>
            <person name="Haridas S."/>
            <person name="Chen C."/>
            <person name="Bauer D."/>
            <person name="Andreopoulos W."/>
            <person name="Pangilinan J."/>
            <person name="LaButti K."/>
            <person name="Riley R."/>
            <person name="Lipzen A."/>
            <person name="Clum A."/>
            <person name="Drula E."/>
            <person name="Henrissat B."/>
            <person name="Kohler A."/>
            <person name="Grigoriev I.V."/>
            <person name="Martin F.M."/>
            <person name="Hacquard S."/>
        </authorList>
    </citation>
    <scope>NUCLEOTIDE SEQUENCE</scope>
    <source>
        <strain evidence="2">MPI-CAGE-CH-0230</strain>
    </source>
</reference>
<dbReference type="PANTHER" id="PTHR21310:SF15">
    <property type="entry name" value="AMINOGLYCOSIDE PHOSPHOTRANSFERASE DOMAIN-CONTAINING PROTEIN"/>
    <property type="match status" value="1"/>
</dbReference>
<evidence type="ECO:0000313" key="2">
    <source>
        <dbReference type="EMBL" id="KAH7031530.1"/>
    </source>
</evidence>
<proteinExistence type="predicted"/>
<organism evidence="2 3">
    <name type="scientific">Microdochium trichocladiopsis</name>
    <dbReference type="NCBI Taxonomy" id="1682393"/>
    <lineage>
        <taxon>Eukaryota</taxon>
        <taxon>Fungi</taxon>
        <taxon>Dikarya</taxon>
        <taxon>Ascomycota</taxon>
        <taxon>Pezizomycotina</taxon>
        <taxon>Sordariomycetes</taxon>
        <taxon>Xylariomycetidae</taxon>
        <taxon>Xylariales</taxon>
        <taxon>Microdochiaceae</taxon>
        <taxon>Microdochium</taxon>
    </lineage>
</organism>
<accession>A0A9P8YA90</accession>
<feature type="domain" description="Aminoglycoside phosphotransferase" evidence="1">
    <location>
        <begin position="121"/>
        <end position="351"/>
    </location>
</feature>
<name>A0A9P8YA90_9PEZI</name>
<dbReference type="RefSeq" id="XP_046013210.1">
    <property type="nucleotide sequence ID" value="XM_046154056.1"/>
</dbReference>
<gene>
    <name evidence="2" type="ORF">B0I36DRAFT_324091</name>
</gene>
<evidence type="ECO:0000259" key="1">
    <source>
        <dbReference type="Pfam" id="PF01636"/>
    </source>
</evidence>
<evidence type="ECO:0000313" key="3">
    <source>
        <dbReference type="Proteomes" id="UP000756346"/>
    </source>
</evidence>